<organism evidence="2 3">
    <name type="scientific">Limnobacter parvus</name>
    <dbReference type="NCBI Taxonomy" id="2939690"/>
    <lineage>
        <taxon>Bacteria</taxon>
        <taxon>Pseudomonadati</taxon>
        <taxon>Pseudomonadota</taxon>
        <taxon>Betaproteobacteria</taxon>
        <taxon>Burkholderiales</taxon>
        <taxon>Burkholderiaceae</taxon>
        <taxon>Limnobacter</taxon>
    </lineage>
</organism>
<sequence length="347" mass="38628">MANNPPTLPITFSGAPGSPYTRKMLALLRYRRMPYKYIVNNHLKAGLPAAKPALLPTFYFTNTEGETHAVTDSTPLIRQLEPLQETRHVVPPNPVVAMLDALLEDYFDEWLTKAMFHYRWAFKEDADRASRIVPLPMNIQIPKQTLDAIAGVFGERQVSRLGVVGSNAITSTLIEQSFVRLLELLEQHFTTHAFLMGKRPGASDFALQGQLSQLALFDPTPMALCCKIAPRVVAWAQLGDDLSGLEPTNSDWLVPTLLPAGLNHLLCEIGRTYVPVMLANEAALRQGKNQFNAKVDGLDWQQSTFPYQAKCVGWLRNSFALLNGEDQASFVQLIENTGCEKLFTETA</sequence>
<protein>
    <submittedName>
        <fullName evidence="2">Glutathione S-transferase C-terminal domain-containing protein</fullName>
    </submittedName>
</protein>
<dbReference type="RefSeq" id="WP_257510811.1">
    <property type="nucleotide sequence ID" value="NZ_JANKHG010000014.1"/>
</dbReference>
<accession>A0ABT1XHJ7</accession>
<evidence type="ECO:0000313" key="2">
    <source>
        <dbReference type="EMBL" id="MCR2745564.1"/>
    </source>
</evidence>
<dbReference type="Proteomes" id="UP001165267">
    <property type="component" value="Unassembled WGS sequence"/>
</dbReference>
<dbReference type="SUPFAM" id="SSF52833">
    <property type="entry name" value="Thioredoxin-like"/>
    <property type="match status" value="1"/>
</dbReference>
<keyword evidence="3" id="KW-1185">Reference proteome</keyword>
<reference evidence="2" key="1">
    <citation type="submission" date="2022-07" db="EMBL/GenBank/DDBJ databases">
        <authorList>
            <person name="Xamxidin M."/>
        </authorList>
    </citation>
    <scope>NUCLEOTIDE SEQUENCE</scope>
    <source>
        <strain evidence="2">YS8-69</strain>
    </source>
</reference>
<dbReference type="InterPro" id="IPR004045">
    <property type="entry name" value="Glutathione_S-Trfase_N"/>
</dbReference>
<dbReference type="InterPro" id="IPR036282">
    <property type="entry name" value="Glutathione-S-Trfase_C_sf"/>
</dbReference>
<evidence type="ECO:0000259" key="1">
    <source>
        <dbReference type="Pfam" id="PF13417"/>
    </source>
</evidence>
<proteinExistence type="predicted"/>
<dbReference type="InterPro" id="IPR036249">
    <property type="entry name" value="Thioredoxin-like_sf"/>
</dbReference>
<gene>
    <name evidence="2" type="ORF">NSP04_02750</name>
</gene>
<comment type="caution">
    <text evidence="2">The sequence shown here is derived from an EMBL/GenBank/DDBJ whole genome shotgun (WGS) entry which is preliminary data.</text>
</comment>
<dbReference type="SUPFAM" id="SSF47616">
    <property type="entry name" value="GST C-terminal domain-like"/>
    <property type="match status" value="1"/>
</dbReference>
<dbReference type="EMBL" id="JANKHG010000014">
    <property type="protein sequence ID" value="MCR2745564.1"/>
    <property type="molecule type" value="Genomic_DNA"/>
</dbReference>
<feature type="domain" description="GST N-terminal" evidence="1">
    <location>
        <begin position="14"/>
        <end position="85"/>
    </location>
</feature>
<evidence type="ECO:0000313" key="3">
    <source>
        <dbReference type="Proteomes" id="UP001165267"/>
    </source>
</evidence>
<name>A0ABT1XHJ7_9BURK</name>
<dbReference type="Pfam" id="PF13417">
    <property type="entry name" value="GST_N_3"/>
    <property type="match status" value="1"/>
</dbReference>